<evidence type="ECO:0000256" key="1">
    <source>
        <dbReference type="SAM" id="MobiDB-lite"/>
    </source>
</evidence>
<evidence type="ECO:0000313" key="3">
    <source>
        <dbReference type="Proteomes" id="UP000287651"/>
    </source>
</evidence>
<dbReference type="Proteomes" id="UP000287651">
    <property type="component" value="Unassembled WGS sequence"/>
</dbReference>
<comment type="caution">
    <text evidence="2">The sequence shown here is derived from an EMBL/GenBank/DDBJ whole genome shotgun (WGS) entry which is preliminary data.</text>
</comment>
<name>A0A427A1L1_ENSVE</name>
<sequence>MVGVFNLSCLEGDLGLVGFAGTFPHNGSCVSPLSRRVVSSERRAPNITSIYFSTSSCDRGDRSRDDVLCEGLCSCRRLPVEGPLTAPHSAGTPLIRVVWGARDSEETEEEASRVLEALEAGPTLGAELTTEGLIIPVNAWIIGYKCLTSHSRFWFDFRCAYDAPAEVSQHGPAAQIRRKLSGRQLAISFTHQGARALAASGLQVQPRSQTVGVAYEEHGSEQDEREVRYSPRVEEAPSGAPIGKKSHKERLTTTKTRLDVLEASLEELY</sequence>
<dbReference type="AlphaFoldDB" id="A0A427A1L1"/>
<accession>A0A427A1L1</accession>
<evidence type="ECO:0000313" key="2">
    <source>
        <dbReference type="EMBL" id="RRT70130.1"/>
    </source>
</evidence>
<reference evidence="2 3" key="1">
    <citation type="journal article" date="2014" name="Agronomy (Basel)">
        <title>A Draft Genome Sequence for Ensete ventricosum, the Drought-Tolerant Tree Against Hunger.</title>
        <authorList>
            <person name="Harrison J."/>
            <person name="Moore K.A."/>
            <person name="Paszkiewicz K."/>
            <person name="Jones T."/>
            <person name="Grant M."/>
            <person name="Ambacheew D."/>
            <person name="Muzemil S."/>
            <person name="Studholme D.J."/>
        </authorList>
    </citation>
    <scope>NUCLEOTIDE SEQUENCE [LARGE SCALE GENOMIC DNA]</scope>
</reference>
<organism evidence="2 3">
    <name type="scientific">Ensete ventricosum</name>
    <name type="common">Abyssinian banana</name>
    <name type="synonym">Musa ensete</name>
    <dbReference type="NCBI Taxonomy" id="4639"/>
    <lineage>
        <taxon>Eukaryota</taxon>
        <taxon>Viridiplantae</taxon>
        <taxon>Streptophyta</taxon>
        <taxon>Embryophyta</taxon>
        <taxon>Tracheophyta</taxon>
        <taxon>Spermatophyta</taxon>
        <taxon>Magnoliopsida</taxon>
        <taxon>Liliopsida</taxon>
        <taxon>Zingiberales</taxon>
        <taxon>Musaceae</taxon>
        <taxon>Ensete</taxon>
    </lineage>
</organism>
<protein>
    <submittedName>
        <fullName evidence="2">Uncharacterized protein</fullName>
    </submittedName>
</protein>
<proteinExistence type="predicted"/>
<gene>
    <name evidence="2" type="ORF">B296_00013426</name>
</gene>
<feature type="compositionally biased region" description="Basic and acidic residues" evidence="1">
    <location>
        <begin position="217"/>
        <end position="235"/>
    </location>
</feature>
<feature type="region of interest" description="Disordered" evidence="1">
    <location>
        <begin position="217"/>
        <end position="251"/>
    </location>
</feature>
<dbReference type="EMBL" id="AMZH03004116">
    <property type="protein sequence ID" value="RRT70130.1"/>
    <property type="molecule type" value="Genomic_DNA"/>
</dbReference>